<keyword evidence="2" id="KW-0472">Membrane</keyword>
<organism evidence="3 4">
    <name type="scientific">Corriparta virus</name>
    <dbReference type="NCBI Taxonomy" id="40053"/>
    <lineage>
        <taxon>Viruses</taxon>
        <taxon>Riboviria</taxon>
        <taxon>Orthornavirae</taxon>
        <taxon>Duplornaviricota</taxon>
        <taxon>Resentoviricetes</taxon>
        <taxon>Reovirales</taxon>
        <taxon>Sedoreoviridae</taxon>
        <taxon>Orbivirus</taxon>
        <taxon>Orbivirus alphamitchellense</taxon>
    </lineage>
</organism>
<accession>T1SRD3</accession>
<dbReference type="EMBL" id="KC853051">
    <property type="protein sequence ID" value="AGT51064.1"/>
    <property type="molecule type" value="Genomic_RNA"/>
</dbReference>
<keyword evidence="2" id="KW-0812">Transmembrane</keyword>
<dbReference type="GeneID" id="37618683"/>
<feature type="transmembrane region" description="Helical" evidence="2">
    <location>
        <begin position="112"/>
        <end position="131"/>
    </location>
</feature>
<sequence>MLALADSLVGKGPKQDVVVTVVPPEKFGLLKDASNEERDRDGALSVLTNAIVSATGTNETQKNEKATFGAISEALKDDNVTRRSKRIAYGKSVLELEKDIKRYRNTIRLLECARVGCAIVVLLFSTALSVMDFLSKEIITSMAKLVGDNNTADFAAMARLRAMRGAANMALIACGTAVLITGRNVAIMKQKKRGMKRDLVKRKAYLGAIDDMNLLTPYAIEMDPPTYAAAKAPYEYDL</sequence>
<dbReference type="OrthoDB" id="40045at10239"/>
<evidence type="ECO:0000313" key="3">
    <source>
        <dbReference type="EMBL" id="AGT51064.1"/>
    </source>
</evidence>
<name>T1SRD3_9REOV</name>
<dbReference type="KEGG" id="vg:37618683"/>
<proteinExistence type="inferred from homology"/>
<protein>
    <submittedName>
        <fullName evidence="3">NS3 protein</fullName>
    </submittedName>
</protein>
<keyword evidence="2" id="KW-1133">Transmembrane helix</keyword>
<reference evidence="3 4" key="1">
    <citation type="journal article" date="2013" name="PLoS ONE">
        <title>Full Genome Sequencing of Corriparta Virus, Identifies California Mosquito Pool Virus as a Member of the Corriparta virus Species.</title>
        <authorList>
            <person name="Belaganahalli M.N."/>
            <person name="Maan S."/>
            <person name="Maan N.S."/>
            <person name="Nomikou K."/>
            <person name="Guimera M."/>
            <person name="Brownlie J."/>
            <person name="Tesh R."/>
            <person name="Attoui H."/>
            <person name="Mertens P.P."/>
        </authorList>
    </citation>
    <scope>NUCLEOTIDE SEQUENCE [LARGE SCALE GENOMIC DNA]</scope>
    <source>
        <strain evidence="3 4">AUS1960/01</strain>
    </source>
</reference>
<feature type="transmembrane region" description="Helical" evidence="2">
    <location>
        <begin position="166"/>
        <end position="187"/>
    </location>
</feature>
<evidence type="ECO:0000256" key="2">
    <source>
        <dbReference type="SAM" id="Phobius"/>
    </source>
</evidence>
<dbReference type="RefSeq" id="YP_009507681.1">
    <property type="nucleotide sequence ID" value="NC_038569.1"/>
</dbReference>
<dbReference type="Pfam" id="PF01616">
    <property type="entry name" value="Orbi_NS3"/>
    <property type="match status" value="1"/>
</dbReference>
<evidence type="ECO:0000313" key="4">
    <source>
        <dbReference type="Proteomes" id="UP000146054"/>
    </source>
</evidence>
<dbReference type="InterPro" id="IPR002565">
    <property type="entry name" value="Orbi_NS3"/>
</dbReference>
<keyword evidence="4" id="KW-1185">Reference proteome</keyword>
<evidence type="ECO:0000256" key="1">
    <source>
        <dbReference type="ARBA" id="ARBA00006302"/>
    </source>
</evidence>
<comment type="similarity">
    <text evidence="1">Belongs to the orbivirus NS3 family.</text>
</comment>
<dbReference type="Proteomes" id="UP000146054">
    <property type="component" value="Genome"/>
</dbReference>